<name>A0ABN8TWP9_9VIBR</name>
<keyword evidence="2" id="KW-1185">Reference proteome</keyword>
<dbReference type="EMBL" id="CALYLK010000136">
    <property type="protein sequence ID" value="CAH8232491.1"/>
    <property type="molecule type" value="Genomic_DNA"/>
</dbReference>
<reference evidence="1" key="1">
    <citation type="submission" date="2022-06" db="EMBL/GenBank/DDBJ databases">
        <authorList>
            <person name="Goudenege D."/>
            <person name="Le Roux F."/>
        </authorList>
    </citation>
    <scope>NUCLEOTIDE SEQUENCE</scope>
    <source>
        <strain evidence="1">12-063</strain>
    </source>
</reference>
<dbReference type="RefSeq" id="WP_168522503.1">
    <property type="nucleotide sequence ID" value="NZ_CALYLA010000019.1"/>
</dbReference>
<dbReference type="Proteomes" id="UP001152658">
    <property type="component" value="Unassembled WGS sequence"/>
</dbReference>
<accession>A0ABN8TWP9</accession>
<comment type="caution">
    <text evidence="1">The sequence shown here is derived from an EMBL/GenBank/DDBJ whole genome shotgun (WGS) entry which is preliminary data.</text>
</comment>
<evidence type="ECO:0000313" key="1">
    <source>
        <dbReference type="EMBL" id="CAH8232491.1"/>
    </source>
</evidence>
<organism evidence="1 2">
    <name type="scientific">Vibrio aestuarianus</name>
    <dbReference type="NCBI Taxonomy" id="28171"/>
    <lineage>
        <taxon>Bacteria</taxon>
        <taxon>Pseudomonadati</taxon>
        <taxon>Pseudomonadota</taxon>
        <taxon>Gammaproteobacteria</taxon>
        <taxon>Vibrionales</taxon>
        <taxon>Vibrionaceae</taxon>
        <taxon>Vibrio</taxon>
    </lineage>
</organism>
<protein>
    <submittedName>
        <fullName evidence="1">Uncharacterized protein</fullName>
    </submittedName>
</protein>
<sequence>MNIMKFPTLTSGCDRKNDPHHVRNHHIKGLIKGLNFRIKCIRSDNDRIGSIPGRKLIEQLHNIMKAKTRIEEFQQNDPSMKKSKSKKLSEPLNKLNKLHGSFADEAIKRSGKSTNVRPEQPLYERYKDTPTNSYWNTTNIRNALLLVNDPRLLLNGANLLLNEAKSISRETMLISYAAPSNDDLLSRQNGLSIRRKQFSELSNELTEYWGSLNDKVSEISCNSTNTESLLKEAKLLLNEAKSHVLTS</sequence>
<proteinExistence type="predicted"/>
<gene>
    <name evidence="1" type="ORF">VAE063_950096</name>
</gene>
<evidence type="ECO:0000313" key="2">
    <source>
        <dbReference type="Proteomes" id="UP001152658"/>
    </source>
</evidence>